<organism evidence="1 2">
    <name type="scientific">Angomonas deanei</name>
    <dbReference type="NCBI Taxonomy" id="59799"/>
    <lineage>
        <taxon>Eukaryota</taxon>
        <taxon>Discoba</taxon>
        <taxon>Euglenozoa</taxon>
        <taxon>Kinetoplastea</taxon>
        <taxon>Metakinetoplastina</taxon>
        <taxon>Trypanosomatida</taxon>
        <taxon>Trypanosomatidae</taxon>
        <taxon>Strigomonadinae</taxon>
        <taxon>Angomonas</taxon>
    </lineage>
</organism>
<evidence type="ECO:0000313" key="2">
    <source>
        <dbReference type="Proteomes" id="UP000515908"/>
    </source>
</evidence>
<dbReference type="VEuPathDB" id="TriTrypDB:ADEAN_000174200"/>
<proteinExistence type="predicted"/>
<dbReference type="Proteomes" id="UP000515908">
    <property type="component" value="Chromosome 03"/>
</dbReference>
<name>A0A7G2C687_9TRYP</name>
<dbReference type="AlphaFoldDB" id="A0A7G2C687"/>
<reference evidence="1 2" key="1">
    <citation type="submission" date="2020-08" db="EMBL/GenBank/DDBJ databases">
        <authorList>
            <person name="Newling K."/>
            <person name="Davey J."/>
            <person name="Forrester S."/>
        </authorList>
    </citation>
    <scope>NUCLEOTIDE SEQUENCE [LARGE SCALE GENOMIC DNA]</scope>
    <source>
        <strain evidence="2">Crithidia deanei Carvalho (ATCC PRA-265)</strain>
    </source>
</reference>
<dbReference type="EMBL" id="LR877147">
    <property type="protein sequence ID" value="CAD2214297.1"/>
    <property type="molecule type" value="Genomic_DNA"/>
</dbReference>
<protein>
    <submittedName>
        <fullName evidence="1">Uncharacterized protein</fullName>
    </submittedName>
</protein>
<keyword evidence="2" id="KW-1185">Reference proteome</keyword>
<evidence type="ECO:0000313" key="1">
    <source>
        <dbReference type="EMBL" id="CAD2214297.1"/>
    </source>
</evidence>
<sequence length="431" mass="47864">MVDTPITNDILAIGHLVHCLYEECNVPSIQLYILQEVRLILQSRPVTLSQQLGRKHYVKYLLPFVEFSSSQSVRNEALLQMLLMVVRSKATQDLMSINSSARGAGAASLTWIEEILPIPLSVSLYMTLRAALLGQFDVKEIPTVYSALPTKLDVRLPQVLAPILRMAGRSADETLKLNVLIDLKMLFFSGKLIWKDVISLQVWFVSFIEICESLDDDFNPSSCISSVTHEVMGPMANQHGIRKSSTGGTLSSVYKQYSTKEQIFLTLSDIVSEVLFRGLVQETYGDTELRCFVAYAMKVKFSPVILAHILSNVVDLYREKLIKNYNSDGLQYHLGAGSRVALLNLLCLVNVVEDTLFYSVGPTQSGDGTAKGSYNEWGELVVCSTSEGGKGSVHPIGQSEEMGGDGKVNLERNPDGRWVHMRLALKNCRPH</sequence>
<accession>A0A7G2C687</accession>
<gene>
    <name evidence="1" type="ORF">ADEAN_000174200</name>
</gene>